<dbReference type="PANTHER" id="PTHR11014">
    <property type="entry name" value="PEPTIDASE M20 FAMILY MEMBER"/>
    <property type="match status" value="1"/>
</dbReference>
<gene>
    <name evidence="2" type="ORF">GCM10009654_63830</name>
</gene>
<name>A0ABN1V7F9_9ACTN</name>
<protein>
    <submittedName>
        <fullName evidence="2">Amidohydrolase</fullName>
    </submittedName>
</protein>
<dbReference type="Pfam" id="PF07687">
    <property type="entry name" value="M20_dimer"/>
    <property type="match status" value="1"/>
</dbReference>
<dbReference type="InterPro" id="IPR011650">
    <property type="entry name" value="Peptidase_M20_dimer"/>
</dbReference>
<proteinExistence type="predicted"/>
<organism evidence="2 3">
    <name type="scientific">Streptomyces hebeiensis</name>
    <dbReference type="NCBI Taxonomy" id="229486"/>
    <lineage>
        <taxon>Bacteria</taxon>
        <taxon>Bacillati</taxon>
        <taxon>Actinomycetota</taxon>
        <taxon>Actinomycetes</taxon>
        <taxon>Kitasatosporales</taxon>
        <taxon>Streptomycetaceae</taxon>
        <taxon>Streptomyces</taxon>
    </lineage>
</organism>
<dbReference type="InterPro" id="IPR036264">
    <property type="entry name" value="Bact_exopeptidase_dim_dom"/>
</dbReference>
<dbReference type="RefSeq" id="WP_344284468.1">
    <property type="nucleotide sequence ID" value="NZ_BAAAKV010000094.1"/>
</dbReference>
<dbReference type="PANTHER" id="PTHR11014:SF63">
    <property type="entry name" value="METALLOPEPTIDASE, PUTATIVE (AFU_ORTHOLOGUE AFUA_6G09600)-RELATED"/>
    <property type="match status" value="1"/>
</dbReference>
<reference evidence="2 3" key="1">
    <citation type="journal article" date="2019" name="Int. J. Syst. Evol. Microbiol.">
        <title>The Global Catalogue of Microorganisms (GCM) 10K type strain sequencing project: providing services to taxonomists for standard genome sequencing and annotation.</title>
        <authorList>
            <consortium name="The Broad Institute Genomics Platform"/>
            <consortium name="The Broad Institute Genome Sequencing Center for Infectious Disease"/>
            <person name="Wu L."/>
            <person name="Ma J."/>
        </authorList>
    </citation>
    <scope>NUCLEOTIDE SEQUENCE [LARGE SCALE GENOMIC DNA]</scope>
    <source>
        <strain evidence="2 3">JCM 12696</strain>
    </source>
</reference>
<dbReference type="PIRSF" id="PIRSF005962">
    <property type="entry name" value="Pept_M20D_amidohydro"/>
    <property type="match status" value="1"/>
</dbReference>
<accession>A0ABN1V7F9</accession>
<sequence>MPVLDGLRDVLRPAVTLCLELHRHPELSGAERRTAARLGAWLRDAGYEVTGGIGGHGVVGVLCNGDGPRVMIRAELDALPVRERTGLPYASRGPAAHACGHDLHLAAAAGAATLLSRGRDHWRGTAVIVGQPAEETLTGARAMLADGLYERFGRPDVVLAQHTVPLPAGMVAHGYGPMLAGSVGLEAVIHGRGGHAGTPHLAVDPVVTGAAAVLRLQSTVSREAAPTESVVVHVGSFHAGTSGNVISDRAELAVTVRALSQRSLDRTALAVERVIRAECAASGCPRDPDIAVVSRSPVTHPDPAATARVREAHVRLLGAERVTAWHPSMATEDFPFYGDAGTATHGMPGIALSYWMLGAVGPAAWARLPGTAEEKLAALPPNHSPEFAPDVRTALPTGISAMTAAALSWLASAAP</sequence>
<dbReference type="Gene3D" id="3.30.70.360">
    <property type="match status" value="1"/>
</dbReference>
<dbReference type="Proteomes" id="UP001501371">
    <property type="component" value="Unassembled WGS sequence"/>
</dbReference>
<dbReference type="EMBL" id="BAAAKV010000094">
    <property type="protein sequence ID" value="GAA1198328.1"/>
    <property type="molecule type" value="Genomic_DNA"/>
</dbReference>
<dbReference type="Pfam" id="PF01546">
    <property type="entry name" value="Peptidase_M20"/>
    <property type="match status" value="1"/>
</dbReference>
<dbReference type="SUPFAM" id="SSF53187">
    <property type="entry name" value="Zn-dependent exopeptidases"/>
    <property type="match status" value="1"/>
</dbReference>
<feature type="domain" description="Peptidase M20 dimerisation" evidence="1">
    <location>
        <begin position="181"/>
        <end position="279"/>
    </location>
</feature>
<dbReference type="InterPro" id="IPR002933">
    <property type="entry name" value="Peptidase_M20"/>
</dbReference>
<dbReference type="SUPFAM" id="SSF55031">
    <property type="entry name" value="Bacterial exopeptidase dimerisation domain"/>
    <property type="match status" value="1"/>
</dbReference>
<evidence type="ECO:0000259" key="1">
    <source>
        <dbReference type="Pfam" id="PF07687"/>
    </source>
</evidence>
<dbReference type="Gene3D" id="3.40.630.10">
    <property type="entry name" value="Zn peptidases"/>
    <property type="match status" value="1"/>
</dbReference>
<dbReference type="InterPro" id="IPR017439">
    <property type="entry name" value="Amidohydrolase"/>
</dbReference>
<keyword evidence="3" id="KW-1185">Reference proteome</keyword>
<comment type="caution">
    <text evidence="2">The sequence shown here is derived from an EMBL/GenBank/DDBJ whole genome shotgun (WGS) entry which is preliminary data.</text>
</comment>
<dbReference type="NCBIfam" id="TIGR01891">
    <property type="entry name" value="amidohydrolases"/>
    <property type="match status" value="1"/>
</dbReference>
<evidence type="ECO:0000313" key="2">
    <source>
        <dbReference type="EMBL" id="GAA1198328.1"/>
    </source>
</evidence>
<evidence type="ECO:0000313" key="3">
    <source>
        <dbReference type="Proteomes" id="UP001501371"/>
    </source>
</evidence>